<proteinExistence type="predicted"/>
<protein>
    <submittedName>
        <fullName evidence="2">Uncharacterized protein</fullName>
    </submittedName>
</protein>
<organism evidence="2 3">
    <name type="scientific">Gryllus longicercus</name>
    <dbReference type="NCBI Taxonomy" id="2509291"/>
    <lineage>
        <taxon>Eukaryota</taxon>
        <taxon>Metazoa</taxon>
        <taxon>Ecdysozoa</taxon>
        <taxon>Arthropoda</taxon>
        <taxon>Hexapoda</taxon>
        <taxon>Insecta</taxon>
        <taxon>Pterygota</taxon>
        <taxon>Neoptera</taxon>
        <taxon>Polyneoptera</taxon>
        <taxon>Orthoptera</taxon>
        <taxon>Ensifera</taxon>
        <taxon>Gryllidea</taxon>
        <taxon>Grylloidea</taxon>
        <taxon>Gryllidae</taxon>
        <taxon>Gryllinae</taxon>
        <taxon>Gryllus</taxon>
    </lineage>
</organism>
<feature type="chain" id="PRO_5042810825" evidence="1">
    <location>
        <begin position="28"/>
        <end position="184"/>
    </location>
</feature>
<name>A0AAN9VYF3_9ORTH</name>
<evidence type="ECO:0000256" key="1">
    <source>
        <dbReference type="SAM" id="SignalP"/>
    </source>
</evidence>
<comment type="caution">
    <text evidence="2">The sequence shown here is derived from an EMBL/GenBank/DDBJ whole genome shotgun (WGS) entry which is preliminary data.</text>
</comment>
<keyword evidence="3" id="KW-1185">Reference proteome</keyword>
<feature type="signal peptide" evidence="1">
    <location>
        <begin position="1"/>
        <end position="27"/>
    </location>
</feature>
<reference evidence="2 3" key="1">
    <citation type="submission" date="2024-03" db="EMBL/GenBank/DDBJ databases">
        <title>The genome assembly and annotation of the cricket Gryllus longicercus Weissman &amp; Gray.</title>
        <authorList>
            <person name="Szrajer S."/>
            <person name="Gray D."/>
            <person name="Ylla G."/>
        </authorList>
    </citation>
    <scope>NUCLEOTIDE SEQUENCE [LARGE SCALE GENOMIC DNA]</scope>
    <source>
        <strain evidence="2">DAG 2021-001</strain>
        <tissue evidence="2">Whole body minus gut</tissue>
    </source>
</reference>
<accession>A0AAN9VYF3</accession>
<sequence>MMHFSGVQRILVLALAIGLAVTGPGNGKGKKKLTIKEIEIFHENPDYSEVIDCDVKYLNNDDTAVWSLKWNVKKDLPDTCLGSLESYRKESNGWGVFIYRVTSTPINKFLESEAEYQEICATGNFPPKFPFIAGEYSINNYNFKQPSNLDMECNDYKFEVNLTALEGLTKVPVLGIRMFVNVHL</sequence>
<evidence type="ECO:0000313" key="3">
    <source>
        <dbReference type="Proteomes" id="UP001378592"/>
    </source>
</evidence>
<keyword evidence="1" id="KW-0732">Signal</keyword>
<gene>
    <name evidence="2" type="ORF">R5R35_005757</name>
</gene>
<dbReference type="Proteomes" id="UP001378592">
    <property type="component" value="Unassembled WGS sequence"/>
</dbReference>
<dbReference type="AlphaFoldDB" id="A0AAN9VYF3"/>
<evidence type="ECO:0000313" key="2">
    <source>
        <dbReference type="EMBL" id="KAK7873904.1"/>
    </source>
</evidence>
<dbReference type="EMBL" id="JAZDUA010000008">
    <property type="protein sequence ID" value="KAK7873904.1"/>
    <property type="molecule type" value="Genomic_DNA"/>
</dbReference>